<dbReference type="EMBL" id="FOAZ01000006">
    <property type="protein sequence ID" value="SEL18127.1"/>
    <property type="molecule type" value="Genomic_DNA"/>
</dbReference>
<evidence type="ECO:0000313" key="2">
    <source>
        <dbReference type="EMBL" id="SEL18127.1"/>
    </source>
</evidence>
<organism evidence="2 3">
    <name type="scientific">Streptacidiphilus jiangxiensis</name>
    <dbReference type="NCBI Taxonomy" id="235985"/>
    <lineage>
        <taxon>Bacteria</taxon>
        <taxon>Bacillati</taxon>
        <taxon>Actinomycetota</taxon>
        <taxon>Actinomycetes</taxon>
        <taxon>Kitasatosporales</taxon>
        <taxon>Streptomycetaceae</taxon>
        <taxon>Streptacidiphilus</taxon>
    </lineage>
</organism>
<dbReference type="RefSeq" id="WP_161791247.1">
    <property type="nucleotide sequence ID" value="NZ_BBPN01000012.1"/>
</dbReference>
<dbReference type="Proteomes" id="UP000183015">
    <property type="component" value="Unassembled WGS sequence"/>
</dbReference>
<dbReference type="STRING" id="235985.SAMN05414137_106197"/>
<proteinExistence type="predicted"/>
<name>A0A1H7N5I1_STRJI</name>
<feature type="region of interest" description="Disordered" evidence="1">
    <location>
        <begin position="1"/>
        <end position="54"/>
    </location>
</feature>
<evidence type="ECO:0000313" key="3">
    <source>
        <dbReference type="Proteomes" id="UP000183015"/>
    </source>
</evidence>
<sequence length="54" mass="5232">MGAGASGWRPTRPTGAAGSVREGGSAPRRRLPRAHGLPGAAPPTALSAALEASA</sequence>
<dbReference type="AlphaFoldDB" id="A0A1H7N5I1"/>
<gene>
    <name evidence="2" type="ORF">SAMN05414137_106197</name>
</gene>
<evidence type="ECO:0000256" key="1">
    <source>
        <dbReference type="SAM" id="MobiDB-lite"/>
    </source>
</evidence>
<reference evidence="3" key="1">
    <citation type="submission" date="2016-10" db="EMBL/GenBank/DDBJ databases">
        <authorList>
            <person name="Varghese N."/>
        </authorList>
    </citation>
    <scope>NUCLEOTIDE SEQUENCE [LARGE SCALE GENOMIC DNA]</scope>
    <source>
        <strain evidence="3">DSM 45096 / BCRC 16803 / CGMCC 4.1857 / CIP 109030 / JCM 12277 / KCTC 19219 / NBRC 100920 / 33214</strain>
    </source>
</reference>
<accession>A0A1H7N5I1</accession>
<keyword evidence="3" id="KW-1185">Reference proteome</keyword>
<protein>
    <submittedName>
        <fullName evidence="2">Uncharacterized protein</fullName>
    </submittedName>
</protein>